<dbReference type="PANTHER" id="PTHR39068:SF2">
    <property type="entry name" value="MIP24391P"/>
    <property type="match status" value="1"/>
</dbReference>
<dbReference type="GO" id="GO:0042302">
    <property type="term" value="F:structural constituent of cuticle"/>
    <property type="evidence" value="ECO:0007669"/>
    <property type="project" value="UniProtKB-KW"/>
</dbReference>
<keyword evidence="3" id="KW-0732">Signal</keyword>
<feature type="signal peptide" evidence="3">
    <location>
        <begin position="1"/>
        <end position="22"/>
    </location>
</feature>
<dbReference type="InParanoid" id="A0A7R8UWJ7"/>
<evidence type="ECO:0000256" key="3">
    <source>
        <dbReference type="SAM" id="SignalP"/>
    </source>
</evidence>
<dbReference type="AlphaFoldDB" id="A0A7R8UWJ7"/>
<dbReference type="OrthoDB" id="6630852at2759"/>
<reference evidence="4 5" key="1">
    <citation type="submission" date="2020-11" db="EMBL/GenBank/DDBJ databases">
        <authorList>
            <person name="Wallbank WR R."/>
            <person name="Pardo Diaz C."/>
            <person name="Kozak K."/>
            <person name="Martin S."/>
            <person name="Jiggins C."/>
            <person name="Moest M."/>
            <person name="Warren A I."/>
            <person name="Generalovic N T."/>
            <person name="Byers J.R.P. K."/>
            <person name="Montejo-Kovacevich G."/>
            <person name="Yen C E."/>
        </authorList>
    </citation>
    <scope>NUCLEOTIDE SEQUENCE [LARGE SCALE GENOMIC DNA]</scope>
</reference>
<evidence type="ECO:0000256" key="1">
    <source>
        <dbReference type="ARBA" id="ARBA00022460"/>
    </source>
</evidence>
<evidence type="ECO:0000313" key="4">
    <source>
        <dbReference type="EMBL" id="CAD7088287.1"/>
    </source>
</evidence>
<name>A0A7R8UWJ7_HERIL</name>
<gene>
    <name evidence="4" type="ORF">HERILL_LOCUS10930</name>
</gene>
<feature type="chain" id="PRO_5030766826" evidence="3">
    <location>
        <begin position="23"/>
        <end position="185"/>
    </location>
</feature>
<keyword evidence="2" id="KW-0677">Repeat</keyword>
<accession>A0A7R8UWJ7</accession>
<dbReference type="Proteomes" id="UP000594454">
    <property type="component" value="Chromosome 4"/>
</dbReference>
<proteinExistence type="predicted"/>
<sequence length="185" mass="18799">MVSRIVIFCAAFVAACFGGVQAGLAYSAAPAVASYLPSALHAAPIAAPVLRYSPATEVSHVYSSLAAPAALAYAPSQIAYSSPAIGSTQQNIIRSFDGTVSQHSKAVDTAFSSVRKVDTRVNNKVYSPALALAAPASGLSYAAPSLYASASPVLPLAAKTISYGAALAAPIAHVSFDGYGVHYAY</sequence>
<dbReference type="InterPro" id="IPR022727">
    <property type="entry name" value="Cuticle_C1"/>
</dbReference>
<evidence type="ECO:0000256" key="2">
    <source>
        <dbReference type="ARBA" id="ARBA00022737"/>
    </source>
</evidence>
<evidence type="ECO:0000313" key="5">
    <source>
        <dbReference type="Proteomes" id="UP000594454"/>
    </source>
</evidence>
<keyword evidence="1" id="KW-0193">Cuticle</keyword>
<dbReference type="Pfam" id="PF11018">
    <property type="entry name" value="Cuticle_3"/>
    <property type="match status" value="1"/>
</dbReference>
<dbReference type="PROSITE" id="PS51257">
    <property type="entry name" value="PROKAR_LIPOPROTEIN"/>
    <property type="match status" value="1"/>
</dbReference>
<dbReference type="EMBL" id="LR899012">
    <property type="protein sequence ID" value="CAD7088287.1"/>
    <property type="molecule type" value="Genomic_DNA"/>
</dbReference>
<dbReference type="PANTHER" id="PTHR39068">
    <property type="entry name" value="LARVAL/PUPAL CUTICLE PROTEIN H1C-LIKE PROTEIN-RELATED"/>
    <property type="match status" value="1"/>
</dbReference>
<organism evidence="4 5">
    <name type="scientific">Hermetia illucens</name>
    <name type="common">Black soldier fly</name>
    <dbReference type="NCBI Taxonomy" id="343691"/>
    <lineage>
        <taxon>Eukaryota</taxon>
        <taxon>Metazoa</taxon>
        <taxon>Ecdysozoa</taxon>
        <taxon>Arthropoda</taxon>
        <taxon>Hexapoda</taxon>
        <taxon>Insecta</taxon>
        <taxon>Pterygota</taxon>
        <taxon>Neoptera</taxon>
        <taxon>Endopterygota</taxon>
        <taxon>Diptera</taxon>
        <taxon>Brachycera</taxon>
        <taxon>Stratiomyomorpha</taxon>
        <taxon>Stratiomyidae</taxon>
        <taxon>Hermetiinae</taxon>
        <taxon>Hermetia</taxon>
    </lineage>
</organism>
<protein>
    <submittedName>
        <fullName evidence="4">Uncharacterized protein</fullName>
    </submittedName>
</protein>
<keyword evidence="5" id="KW-1185">Reference proteome</keyword>